<keyword evidence="2" id="KW-1185">Reference proteome</keyword>
<gene>
    <name evidence="1" type="ORF">D5086_021847</name>
</gene>
<accession>A0ACC4BEV6</accession>
<sequence>MEIQELKNQINDKKSHNIHGKIDRYDQSSPLEAEPGTSHAEDEGRLWHKAIHQRHAGHNGEIPSLRNALELLTLFTALRVEARHYYI</sequence>
<protein>
    <submittedName>
        <fullName evidence="1">Uncharacterized protein</fullName>
    </submittedName>
</protein>
<evidence type="ECO:0000313" key="1">
    <source>
        <dbReference type="EMBL" id="KAL3576564.1"/>
    </source>
</evidence>
<organism evidence="1 2">
    <name type="scientific">Populus alba</name>
    <name type="common">White poplar</name>
    <dbReference type="NCBI Taxonomy" id="43335"/>
    <lineage>
        <taxon>Eukaryota</taxon>
        <taxon>Viridiplantae</taxon>
        <taxon>Streptophyta</taxon>
        <taxon>Embryophyta</taxon>
        <taxon>Tracheophyta</taxon>
        <taxon>Spermatophyta</taxon>
        <taxon>Magnoliopsida</taxon>
        <taxon>eudicotyledons</taxon>
        <taxon>Gunneridae</taxon>
        <taxon>Pentapetalae</taxon>
        <taxon>rosids</taxon>
        <taxon>fabids</taxon>
        <taxon>Malpighiales</taxon>
        <taxon>Salicaceae</taxon>
        <taxon>Saliceae</taxon>
        <taxon>Populus</taxon>
    </lineage>
</organism>
<name>A0ACC4BEV6_POPAL</name>
<dbReference type="EMBL" id="RCHU02000011">
    <property type="protein sequence ID" value="KAL3576564.1"/>
    <property type="molecule type" value="Genomic_DNA"/>
</dbReference>
<comment type="caution">
    <text evidence="1">The sequence shown here is derived from an EMBL/GenBank/DDBJ whole genome shotgun (WGS) entry which is preliminary data.</text>
</comment>
<evidence type="ECO:0000313" key="2">
    <source>
        <dbReference type="Proteomes" id="UP000309997"/>
    </source>
</evidence>
<proteinExistence type="predicted"/>
<dbReference type="Proteomes" id="UP000309997">
    <property type="component" value="Unassembled WGS sequence"/>
</dbReference>
<reference evidence="1 2" key="1">
    <citation type="journal article" date="2024" name="Plant Biotechnol. J.">
        <title>Genome and CRISPR/Cas9 system of a widespread forest tree (Populus alba) in the world.</title>
        <authorList>
            <person name="Liu Y.J."/>
            <person name="Jiang P.F."/>
            <person name="Han X.M."/>
            <person name="Li X.Y."/>
            <person name="Wang H.M."/>
            <person name="Wang Y.J."/>
            <person name="Wang X.X."/>
            <person name="Zeng Q.Y."/>
        </authorList>
    </citation>
    <scope>NUCLEOTIDE SEQUENCE [LARGE SCALE GENOMIC DNA]</scope>
    <source>
        <strain evidence="2">cv. PAL-ZL1</strain>
    </source>
</reference>